<accession>A0A7Y7WAU3</accession>
<reference evidence="6 7" key="1">
    <citation type="submission" date="2020-04" db="EMBL/GenBank/DDBJ databases">
        <title>Molecular characterization of pseudomonads from Agaricus bisporus reveal novel blotch 2 pathogens in Western Europe.</title>
        <authorList>
            <person name="Taparia T."/>
            <person name="Krijger M."/>
            <person name="Haynes E."/>
            <person name="Elpinstone J.G."/>
            <person name="Noble R."/>
            <person name="Van Der Wolf J."/>
        </authorList>
    </citation>
    <scope>NUCLEOTIDE SEQUENCE [LARGE SCALE GENOMIC DNA]</scope>
    <source>
        <strain evidence="6 7">F1001</strain>
    </source>
</reference>
<name>A0A7Y7WAU3_9PSED</name>
<feature type="domain" description="HTH tetR-type" evidence="5">
    <location>
        <begin position="6"/>
        <end position="66"/>
    </location>
</feature>
<keyword evidence="3" id="KW-0804">Transcription</keyword>
<gene>
    <name evidence="6" type="ORF">HX829_05380</name>
</gene>
<evidence type="ECO:0000256" key="4">
    <source>
        <dbReference type="PROSITE-ProRule" id="PRU00335"/>
    </source>
</evidence>
<dbReference type="Gene3D" id="1.10.10.60">
    <property type="entry name" value="Homeodomain-like"/>
    <property type="match status" value="1"/>
</dbReference>
<dbReference type="InterPro" id="IPR036271">
    <property type="entry name" value="Tet_transcr_reg_TetR-rel_C_sf"/>
</dbReference>
<dbReference type="Proteomes" id="UP000582981">
    <property type="component" value="Unassembled WGS sequence"/>
</dbReference>
<evidence type="ECO:0000256" key="1">
    <source>
        <dbReference type="ARBA" id="ARBA00023015"/>
    </source>
</evidence>
<proteinExistence type="predicted"/>
<dbReference type="RefSeq" id="WP_177143516.1">
    <property type="nucleotide sequence ID" value="NZ_JACAPU010000007.1"/>
</dbReference>
<evidence type="ECO:0000313" key="6">
    <source>
        <dbReference type="EMBL" id="NWB45916.1"/>
    </source>
</evidence>
<dbReference type="EMBL" id="JACAPU010000007">
    <property type="protein sequence ID" value="NWB45916.1"/>
    <property type="molecule type" value="Genomic_DNA"/>
</dbReference>
<keyword evidence="1" id="KW-0805">Transcription regulation</keyword>
<evidence type="ECO:0000313" key="7">
    <source>
        <dbReference type="Proteomes" id="UP000582981"/>
    </source>
</evidence>
<dbReference type="AlphaFoldDB" id="A0A7Y7WAU3"/>
<protein>
    <submittedName>
        <fullName evidence="6">Helix-turn-helix transcriptional regulator</fullName>
    </submittedName>
</protein>
<dbReference type="Pfam" id="PF00440">
    <property type="entry name" value="TetR_N"/>
    <property type="match status" value="1"/>
</dbReference>
<feature type="DNA-binding region" description="H-T-H motif" evidence="4">
    <location>
        <begin position="29"/>
        <end position="48"/>
    </location>
</feature>
<dbReference type="GO" id="GO:0003677">
    <property type="term" value="F:DNA binding"/>
    <property type="evidence" value="ECO:0007669"/>
    <property type="project" value="UniProtKB-UniRule"/>
</dbReference>
<comment type="caution">
    <text evidence="6">The sequence shown here is derived from an EMBL/GenBank/DDBJ whole genome shotgun (WGS) entry which is preliminary data.</text>
</comment>
<dbReference type="InterPro" id="IPR001647">
    <property type="entry name" value="HTH_TetR"/>
</dbReference>
<sequence>MARPREFDEAGALEAAIRCFWSRGYEATSVRDLALAMGITGASLYNAFGDKRALFALALDHYIKRGFCERSVRLEQQLPPREAIQTFFNEIIELSLSDPEHRGCFIVNAALEVAPHDPEFRAVLAKVQEGMEGFFRRCISAGQAQGSINALQPADDLARMCLAVLMGLRVLARSRPERELLEGLVRPVFGLLK</sequence>
<dbReference type="InterPro" id="IPR009057">
    <property type="entry name" value="Homeodomain-like_sf"/>
</dbReference>
<evidence type="ECO:0000256" key="3">
    <source>
        <dbReference type="ARBA" id="ARBA00023163"/>
    </source>
</evidence>
<dbReference type="SUPFAM" id="SSF46689">
    <property type="entry name" value="Homeodomain-like"/>
    <property type="match status" value="1"/>
</dbReference>
<dbReference type="InterPro" id="IPR011075">
    <property type="entry name" value="TetR_C"/>
</dbReference>
<dbReference type="PROSITE" id="PS50977">
    <property type="entry name" value="HTH_TETR_2"/>
    <property type="match status" value="1"/>
</dbReference>
<evidence type="ECO:0000256" key="2">
    <source>
        <dbReference type="ARBA" id="ARBA00023125"/>
    </source>
</evidence>
<dbReference type="PROSITE" id="PS01081">
    <property type="entry name" value="HTH_TETR_1"/>
    <property type="match status" value="1"/>
</dbReference>
<organism evidence="6 7">
    <name type="scientific">Pseudomonas gingeri</name>
    <dbReference type="NCBI Taxonomy" id="117681"/>
    <lineage>
        <taxon>Bacteria</taxon>
        <taxon>Pseudomonadati</taxon>
        <taxon>Pseudomonadota</taxon>
        <taxon>Gammaproteobacteria</taxon>
        <taxon>Pseudomonadales</taxon>
        <taxon>Pseudomonadaceae</taxon>
        <taxon>Pseudomonas</taxon>
    </lineage>
</organism>
<dbReference type="PANTHER" id="PTHR47506">
    <property type="entry name" value="TRANSCRIPTIONAL REGULATORY PROTEIN"/>
    <property type="match status" value="1"/>
</dbReference>
<dbReference type="Pfam" id="PF16925">
    <property type="entry name" value="TetR_C_13"/>
    <property type="match status" value="1"/>
</dbReference>
<keyword evidence="2 4" id="KW-0238">DNA-binding</keyword>
<dbReference type="PANTHER" id="PTHR47506:SF1">
    <property type="entry name" value="HTH-TYPE TRANSCRIPTIONAL REGULATOR YJDC"/>
    <property type="match status" value="1"/>
</dbReference>
<dbReference type="InterPro" id="IPR023772">
    <property type="entry name" value="DNA-bd_HTH_TetR-type_CS"/>
</dbReference>
<dbReference type="Gene3D" id="1.10.357.10">
    <property type="entry name" value="Tetracycline Repressor, domain 2"/>
    <property type="match status" value="1"/>
</dbReference>
<evidence type="ECO:0000259" key="5">
    <source>
        <dbReference type="PROSITE" id="PS50977"/>
    </source>
</evidence>
<dbReference type="SUPFAM" id="SSF48498">
    <property type="entry name" value="Tetracyclin repressor-like, C-terminal domain"/>
    <property type="match status" value="1"/>
</dbReference>